<dbReference type="Pfam" id="PF20434">
    <property type="entry name" value="BD-FAE"/>
    <property type="match status" value="1"/>
</dbReference>
<dbReference type="AlphaFoldDB" id="A0A225D8J6"/>
<gene>
    <name evidence="3" type="ORF">FRUB_06902</name>
</gene>
<dbReference type="EMBL" id="NIDE01000014">
    <property type="protein sequence ID" value="OWK37782.1"/>
    <property type="molecule type" value="Genomic_DNA"/>
</dbReference>
<comment type="caution">
    <text evidence="3">The sequence shown here is derived from an EMBL/GenBank/DDBJ whole genome shotgun (WGS) entry which is preliminary data.</text>
</comment>
<dbReference type="RefSeq" id="WP_088257630.1">
    <property type="nucleotide sequence ID" value="NZ_NIDE01000014.1"/>
</dbReference>
<dbReference type="Proteomes" id="UP000214646">
    <property type="component" value="Unassembled WGS sequence"/>
</dbReference>
<dbReference type="SUPFAM" id="SSF53474">
    <property type="entry name" value="alpha/beta-Hydrolases"/>
    <property type="match status" value="1"/>
</dbReference>
<feature type="domain" description="BD-FAE-like" evidence="2">
    <location>
        <begin position="48"/>
        <end position="254"/>
    </location>
</feature>
<evidence type="ECO:0000313" key="4">
    <source>
        <dbReference type="Proteomes" id="UP000214646"/>
    </source>
</evidence>
<reference evidence="4" key="1">
    <citation type="submission" date="2017-06" db="EMBL/GenBank/DDBJ databases">
        <title>Genome analysis of Fimbriiglobus ruber SP5, the first member of the order Planctomycetales with confirmed chitinolytic capability.</title>
        <authorList>
            <person name="Ravin N.V."/>
            <person name="Rakitin A.L."/>
            <person name="Ivanova A.A."/>
            <person name="Beletsky A.V."/>
            <person name="Kulichevskaya I.S."/>
            <person name="Mardanov A.V."/>
            <person name="Dedysh S.N."/>
        </authorList>
    </citation>
    <scope>NUCLEOTIDE SEQUENCE [LARGE SCALE GENOMIC DNA]</scope>
    <source>
        <strain evidence="4">SP5</strain>
    </source>
</reference>
<keyword evidence="4" id="KW-1185">Reference proteome</keyword>
<sequence length="298" mass="31948">MTAKRVGLTLAGLLLCVGSVGAFWLLLRPRETTGLVYSTPAGGEPLTLDIDYPLVRNGALPTVVFVPHDPSWHPDFKNDNRIRLAIEVFTRAGYAVATIHYRSPGKTPFPGPVQDGKAAVRFLRANAPRYGLSPDRIGVMGASAGGYGAAMLGTTAPADGFDPPDGPADVSCRVQAVAVLAAPLDLTKKTWPDLAEKMYMKPFLGAGYDENPAAYRKASPGTYATPDDPPFLLLHSPSDGIVNIGQARAFADQLKRGGVEVEFIELQSAAASTHVPKNQELEQTLQQVVPFFDKHLKK</sequence>
<dbReference type="InterPro" id="IPR050300">
    <property type="entry name" value="GDXG_lipolytic_enzyme"/>
</dbReference>
<evidence type="ECO:0000313" key="3">
    <source>
        <dbReference type="EMBL" id="OWK37782.1"/>
    </source>
</evidence>
<dbReference type="PANTHER" id="PTHR48081">
    <property type="entry name" value="AB HYDROLASE SUPERFAMILY PROTEIN C4A8.06C"/>
    <property type="match status" value="1"/>
</dbReference>
<keyword evidence="1 3" id="KW-0378">Hydrolase</keyword>
<dbReference type="OrthoDB" id="268937at2"/>
<dbReference type="PANTHER" id="PTHR48081:SF13">
    <property type="entry name" value="ALPHA_BETA HYDROLASE"/>
    <property type="match status" value="1"/>
</dbReference>
<protein>
    <submittedName>
        <fullName evidence="3">Alpha/beta hydrolase</fullName>
    </submittedName>
</protein>
<evidence type="ECO:0000256" key="1">
    <source>
        <dbReference type="ARBA" id="ARBA00022801"/>
    </source>
</evidence>
<dbReference type="InterPro" id="IPR049492">
    <property type="entry name" value="BD-FAE-like_dom"/>
</dbReference>
<evidence type="ECO:0000259" key="2">
    <source>
        <dbReference type="Pfam" id="PF20434"/>
    </source>
</evidence>
<dbReference type="GO" id="GO:0016787">
    <property type="term" value="F:hydrolase activity"/>
    <property type="evidence" value="ECO:0007669"/>
    <property type="project" value="UniProtKB-KW"/>
</dbReference>
<name>A0A225D8J6_9BACT</name>
<proteinExistence type="predicted"/>
<dbReference type="InterPro" id="IPR029058">
    <property type="entry name" value="AB_hydrolase_fold"/>
</dbReference>
<accession>A0A225D8J6</accession>
<dbReference type="Gene3D" id="3.40.50.1820">
    <property type="entry name" value="alpha/beta hydrolase"/>
    <property type="match status" value="1"/>
</dbReference>
<organism evidence="3 4">
    <name type="scientific">Fimbriiglobus ruber</name>
    <dbReference type="NCBI Taxonomy" id="1908690"/>
    <lineage>
        <taxon>Bacteria</taxon>
        <taxon>Pseudomonadati</taxon>
        <taxon>Planctomycetota</taxon>
        <taxon>Planctomycetia</taxon>
        <taxon>Gemmatales</taxon>
        <taxon>Gemmataceae</taxon>
        <taxon>Fimbriiglobus</taxon>
    </lineage>
</organism>